<dbReference type="InterPro" id="IPR015943">
    <property type="entry name" value="WD40/YVTN_repeat-like_dom_sf"/>
</dbReference>
<dbReference type="SUPFAM" id="SSF82171">
    <property type="entry name" value="DPP6 N-terminal domain-like"/>
    <property type="match status" value="1"/>
</dbReference>
<dbReference type="InParanoid" id="A0A286U8H5"/>
<protein>
    <submittedName>
        <fullName evidence="3">WD40 domain containing protein</fullName>
    </submittedName>
</protein>
<feature type="transmembrane region" description="Helical" evidence="2">
    <location>
        <begin position="406"/>
        <end position="430"/>
    </location>
</feature>
<proteinExistence type="predicted"/>
<reference evidence="3 4" key="1">
    <citation type="journal article" date="2017" name="Mol. Ecol.">
        <title>Comparative and population genomic landscape of Phellinus noxius: A hypervariable fungus causing root rot in trees.</title>
        <authorList>
            <person name="Chung C.L."/>
            <person name="Lee T.J."/>
            <person name="Akiba M."/>
            <person name="Lee H.H."/>
            <person name="Kuo T.H."/>
            <person name="Liu D."/>
            <person name="Ke H.M."/>
            <person name="Yokoi T."/>
            <person name="Roa M.B."/>
            <person name="Lu M.J."/>
            <person name="Chang Y.Y."/>
            <person name="Ann P.J."/>
            <person name="Tsai J.N."/>
            <person name="Chen C.Y."/>
            <person name="Tzean S.S."/>
            <person name="Ota Y."/>
            <person name="Hattori T."/>
            <person name="Sahashi N."/>
            <person name="Liou R.F."/>
            <person name="Kikuchi T."/>
            <person name="Tsai I.J."/>
        </authorList>
    </citation>
    <scope>NUCLEOTIDE SEQUENCE [LARGE SCALE GENOMIC DNA]</scope>
    <source>
        <strain evidence="3 4">FFPRI411160</strain>
    </source>
</reference>
<feature type="region of interest" description="Disordered" evidence="1">
    <location>
        <begin position="1"/>
        <end position="35"/>
    </location>
</feature>
<dbReference type="Gene3D" id="2.130.10.10">
    <property type="entry name" value="YVTN repeat-like/Quinoprotein amine dehydrogenase"/>
    <property type="match status" value="1"/>
</dbReference>
<evidence type="ECO:0000256" key="1">
    <source>
        <dbReference type="SAM" id="MobiDB-lite"/>
    </source>
</evidence>
<feature type="region of interest" description="Disordered" evidence="1">
    <location>
        <begin position="548"/>
        <end position="584"/>
    </location>
</feature>
<sequence length="1131" mass="127445">MDRSIHGEYEIRDYDTQRRTTGSRSGSGGLLLSPIGRDTLDTERRSILDPIDRLHDGSIAIDMASIGKPDSLDGMGSVSEKDADMHPIQHMSYAGKEFNNFLDACHEIERDIVTFTHEVQKLGSTFRLVIGSRDLHARLGRVREFFKNNALPLGVLPDKIKTTKSKKQAKKMKKRFGNGIIIPAGGSLHSEEDFDAAHTLVKLADSVKEFTIAIVDFEDYTDEDGLNALRNFEIELRVLSGGLDFFSPDGPSVELRKFVTARAISLTSHLKNLSKALDRFKQIGIPCISYAQKRSSKMLLNASTIATFFAGVAATTLQYSIVSLGNKREVAMNTLWFASLVLAIGAAMTGMLAMTWRSAVFSSPKRQLPWYIRFWVRSGYLALLVASVITFLVGLVIYVFDIVPAPAGWIILALTVFCFLGLVAVILLFFKERITFSQVRNKMRRDLNRVHWELLYSTSEGGWIAWAKYHFLDQLRKRKVIFVHRPLGEPGSPNGNRNGNSPYPENGGWRRLLGNVLWFWNGRQDPEAAIENDGYNNQNKKRRKSLLNMRSRHGTDASKRSGTGGGTNGGGRGGPSDMHRQYSENDPNKLAKYKERIGRLGLYGVSNTDSRAFHLQYSPNGRWLVICYKYECNVYDVEAGYVHHDTLRHIQKKARQVEWSPDGTRLITRTSEFVKLWYIDEADNDRFVQEKVISLDVEDEISDVQWLNDSVFLAIADEETFFRVDISGDRDIKTEYKFGLDSNLLELYYLYTMPDSELVLIVAARKIEGLPEDVSIDKSIDCIIVYEMDKDDTSDTHSLTSRSTWRSMHDYGKGRIRKRIPLLHDVESLSFGSHTSPDFSGNRRRMVISYLDKPPEMWTISVSHENKVDVHLEKELVKKRESERVHIKEDEDAEWGDAFLIGPLQNIVACAEDGIVHFWDLESDSLSNFHTLTIVNENDKIEELPVVSWIGPQYERNVPTMATAGKGLPLKIWTPGKSYVGGTTNNNSREGEGAGVENRYVRSGVGHMNGSGAGRGTRPQDSGLQLTLSHRNSQMNSNENENEDFNEKGGNEKDRGVEEREYEIPVLQTAESDNSRPVRPMVVISSQELGQDQGRSEQSGDYFGYAASMLADDNSFCTSPEPSINDEVHGK</sequence>
<dbReference type="STRING" id="2282107.A0A286U8H5"/>
<evidence type="ECO:0000313" key="3">
    <source>
        <dbReference type="EMBL" id="PAV15804.1"/>
    </source>
</evidence>
<feature type="transmembrane region" description="Helical" evidence="2">
    <location>
        <begin position="450"/>
        <end position="469"/>
    </location>
</feature>
<feature type="transmembrane region" description="Helical" evidence="2">
    <location>
        <begin position="299"/>
        <end position="322"/>
    </location>
</feature>
<keyword evidence="4" id="KW-1185">Reference proteome</keyword>
<dbReference type="OrthoDB" id="972532at2759"/>
<feature type="compositionally biased region" description="Polar residues" evidence="1">
    <location>
        <begin position="1019"/>
        <end position="1037"/>
    </location>
</feature>
<keyword evidence="2" id="KW-1133">Transmembrane helix</keyword>
<dbReference type="SUPFAM" id="SSF103473">
    <property type="entry name" value="MFS general substrate transporter"/>
    <property type="match status" value="1"/>
</dbReference>
<gene>
    <name evidence="3" type="ORF">PNOK_0866200</name>
</gene>
<feature type="transmembrane region" description="Helical" evidence="2">
    <location>
        <begin position="334"/>
        <end position="359"/>
    </location>
</feature>
<dbReference type="AlphaFoldDB" id="A0A286U8H5"/>
<feature type="region of interest" description="Disordered" evidence="1">
    <location>
        <begin position="1003"/>
        <end position="1059"/>
    </location>
</feature>
<dbReference type="Proteomes" id="UP000217199">
    <property type="component" value="Unassembled WGS sequence"/>
</dbReference>
<dbReference type="InterPro" id="IPR036259">
    <property type="entry name" value="MFS_trans_sf"/>
</dbReference>
<feature type="transmembrane region" description="Helical" evidence="2">
    <location>
        <begin position="380"/>
        <end position="400"/>
    </location>
</feature>
<name>A0A286U8H5_9AGAM</name>
<keyword evidence="2" id="KW-0812">Transmembrane</keyword>
<evidence type="ECO:0000313" key="4">
    <source>
        <dbReference type="Proteomes" id="UP000217199"/>
    </source>
</evidence>
<keyword evidence="2" id="KW-0472">Membrane</keyword>
<feature type="compositionally biased region" description="Gly residues" evidence="1">
    <location>
        <begin position="562"/>
        <end position="574"/>
    </location>
</feature>
<comment type="caution">
    <text evidence="3">The sequence shown here is derived from an EMBL/GenBank/DDBJ whole genome shotgun (WGS) entry which is preliminary data.</text>
</comment>
<dbReference type="EMBL" id="NBII01000009">
    <property type="protein sequence ID" value="PAV15804.1"/>
    <property type="molecule type" value="Genomic_DNA"/>
</dbReference>
<evidence type="ECO:0000256" key="2">
    <source>
        <dbReference type="SAM" id="Phobius"/>
    </source>
</evidence>
<accession>A0A286U8H5</accession>
<feature type="compositionally biased region" description="Basic and acidic residues" evidence="1">
    <location>
        <begin position="1045"/>
        <end position="1059"/>
    </location>
</feature>
<organism evidence="3 4">
    <name type="scientific">Pyrrhoderma noxium</name>
    <dbReference type="NCBI Taxonomy" id="2282107"/>
    <lineage>
        <taxon>Eukaryota</taxon>
        <taxon>Fungi</taxon>
        <taxon>Dikarya</taxon>
        <taxon>Basidiomycota</taxon>
        <taxon>Agaricomycotina</taxon>
        <taxon>Agaricomycetes</taxon>
        <taxon>Hymenochaetales</taxon>
        <taxon>Hymenochaetaceae</taxon>
        <taxon>Pyrrhoderma</taxon>
    </lineage>
</organism>
<feature type="compositionally biased region" description="Basic and acidic residues" evidence="1">
    <location>
        <begin position="1"/>
        <end position="18"/>
    </location>
</feature>